<organism evidence="1 2">
    <name type="scientific">Lujinxingia vulgaris</name>
    <dbReference type="NCBI Taxonomy" id="2600176"/>
    <lineage>
        <taxon>Bacteria</taxon>
        <taxon>Deltaproteobacteria</taxon>
        <taxon>Bradymonadales</taxon>
        <taxon>Lujinxingiaceae</taxon>
        <taxon>Lujinxingia</taxon>
    </lineage>
</organism>
<accession>A0A5C6XHA7</accession>
<evidence type="ECO:0000313" key="1">
    <source>
        <dbReference type="EMBL" id="TXD36598.1"/>
    </source>
</evidence>
<dbReference type="RefSeq" id="WP_146981726.1">
    <property type="nucleotide sequence ID" value="NZ_VOSM01000005.1"/>
</dbReference>
<dbReference type="Proteomes" id="UP000321412">
    <property type="component" value="Unassembled WGS sequence"/>
</dbReference>
<dbReference type="PROSITE" id="PS51257">
    <property type="entry name" value="PROKAR_LIPOPROTEIN"/>
    <property type="match status" value="1"/>
</dbReference>
<gene>
    <name evidence="1" type="ORF">FRC98_12230</name>
</gene>
<dbReference type="EMBL" id="VOSM01000005">
    <property type="protein sequence ID" value="TXD36598.1"/>
    <property type="molecule type" value="Genomic_DNA"/>
</dbReference>
<protein>
    <submittedName>
        <fullName evidence="1">Uncharacterized protein</fullName>
    </submittedName>
</protein>
<proteinExistence type="predicted"/>
<keyword evidence="2" id="KW-1185">Reference proteome</keyword>
<comment type="caution">
    <text evidence="1">The sequence shown here is derived from an EMBL/GenBank/DDBJ whole genome shotgun (WGS) entry which is preliminary data.</text>
</comment>
<sequence>MKRSWRGVLLMGVLLGAVVLSGCGREFAPYWKIDKLRLMAIKAEPVVVAGQGETTLSAAVYAPEGQEVSYAWSWCPLESSAADGYECPLGDEELAELGVQGIDFELGNEAEVVFENPFTEAQVLGFCEAIQEAIAERFDDPELARFLPVTDCSRGYEISVRLEISAGDDSLVASKSLMLSTGGENPNTNPVMMAVEVRPEDPSDLSELRDRAGWEVEADAAHDDQWVAIPEDGDLRVPTGVSLELRAVVSPESVETYQPPTPEGAEEPPPAREEAFVFRYFTTSGTLGGSRRLFVLPDTTLEEAPITTLVVSSNQAEVECQEPEAEGCGVRLWSVVRDARLGGDFIERRLLVVE</sequence>
<dbReference type="AlphaFoldDB" id="A0A5C6XHA7"/>
<evidence type="ECO:0000313" key="2">
    <source>
        <dbReference type="Proteomes" id="UP000321412"/>
    </source>
</evidence>
<reference evidence="1 2" key="1">
    <citation type="submission" date="2019-08" db="EMBL/GenBank/DDBJ databases">
        <title>Bradymonadales sp. TMQ4.</title>
        <authorList>
            <person name="Liang Q."/>
        </authorList>
    </citation>
    <scope>NUCLEOTIDE SEQUENCE [LARGE SCALE GENOMIC DNA]</scope>
    <source>
        <strain evidence="1 2">TMQ4</strain>
    </source>
</reference>
<dbReference type="OrthoDB" id="5489864at2"/>
<name>A0A5C6XHA7_9DELT</name>